<dbReference type="InterPro" id="IPR037099">
    <property type="entry name" value="Fum_R/Succ_DH_flav-like_C_sf"/>
</dbReference>
<dbReference type="PANTHER" id="PTHR11632:SF51">
    <property type="entry name" value="SUCCINATE DEHYDROGENASE [UBIQUINONE] FLAVOPROTEIN SUBUNIT, MITOCHONDRIAL"/>
    <property type="match status" value="1"/>
</dbReference>
<proteinExistence type="predicted"/>
<organism evidence="2">
    <name type="scientific">marine sediment metagenome</name>
    <dbReference type="NCBI Taxonomy" id="412755"/>
    <lineage>
        <taxon>unclassified sequences</taxon>
        <taxon>metagenomes</taxon>
        <taxon>ecological metagenomes</taxon>
    </lineage>
</organism>
<evidence type="ECO:0000259" key="1">
    <source>
        <dbReference type="Pfam" id="PF02910"/>
    </source>
</evidence>
<dbReference type="EMBL" id="LAZR01045999">
    <property type="protein sequence ID" value="KKK97552.1"/>
    <property type="molecule type" value="Genomic_DNA"/>
</dbReference>
<gene>
    <name evidence="2" type="ORF">LCGC14_2651600</name>
</gene>
<comment type="caution">
    <text evidence="2">The sequence shown here is derived from an EMBL/GenBank/DDBJ whole genome shotgun (WGS) entry which is preliminary data.</text>
</comment>
<dbReference type="InterPro" id="IPR015939">
    <property type="entry name" value="Fum_Rdtase/Succ_DH_flav-like_C"/>
</dbReference>
<dbReference type="PANTHER" id="PTHR11632">
    <property type="entry name" value="SUCCINATE DEHYDROGENASE 2 FLAVOPROTEIN SUBUNIT"/>
    <property type="match status" value="1"/>
</dbReference>
<dbReference type="Pfam" id="PF02910">
    <property type="entry name" value="Succ_DH_flav_C"/>
    <property type="match status" value="1"/>
</dbReference>
<dbReference type="InterPro" id="IPR030664">
    <property type="entry name" value="SdhA/FrdA/AprA"/>
</dbReference>
<accession>A0A0F8ZUP3</accession>
<feature type="non-terminal residue" evidence="2">
    <location>
        <position position="1"/>
    </location>
</feature>
<dbReference type="GO" id="GO:0016491">
    <property type="term" value="F:oxidoreductase activity"/>
    <property type="evidence" value="ECO:0007669"/>
    <property type="project" value="InterPro"/>
</dbReference>
<dbReference type="Gene3D" id="1.20.58.100">
    <property type="entry name" value="Fumarate reductase/succinate dehydrogenase flavoprotein-like, C-terminal domain"/>
    <property type="match status" value="1"/>
</dbReference>
<dbReference type="SUPFAM" id="SSF46977">
    <property type="entry name" value="Succinate dehydrogenase/fumarate reductase flavoprotein C-terminal domain"/>
    <property type="match status" value="1"/>
</dbReference>
<reference evidence="2" key="1">
    <citation type="journal article" date="2015" name="Nature">
        <title>Complex archaea that bridge the gap between prokaryotes and eukaryotes.</title>
        <authorList>
            <person name="Spang A."/>
            <person name="Saw J.H."/>
            <person name="Jorgensen S.L."/>
            <person name="Zaremba-Niedzwiedzka K."/>
            <person name="Martijn J."/>
            <person name="Lind A.E."/>
            <person name="van Eijk R."/>
            <person name="Schleper C."/>
            <person name="Guy L."/>
            <person name="Ettema T.J."/>
        </authorList>
    </citation>
    <scope>NUCLEOTIDE SEQUENCE</scope>
</reference>
<protein>
    <recommendedName>
        <fullName evidence="1">Fumarate reductase/succinate dehydrogenase flavoprotein-like C-terminal domain-containing protein</fullName>
    </recommendedName>
</protein>
<sequence length="86" mass="10496">VNNKATRYNTEWISSLELYDMLLVTEMLVRSALYRKESRGSHYRTDYPTPNHDQWFVNIVIKKQNLQMVLEKRPIIITKWKPRWDK</sequence>
<dbReference type="AlphaFoldDB" id="A0A0F8ZUP3"/>
<name>A0A0F8ZUP3_9ZZZZ</name>
<feature type="domain" description="Fumarate reductase/succinate dehydrogenase flavoprotein-like C-terminal" evidence="1">
    <location>
        <begin position="1"/>
        <end position="83"/>
    </location>
</feature>
<evidence type="ECO:0000313" key="2">
    <source>
        <dbReference type="EMBL" id="KKK97552.1"/>
    </source>
</evidence>